<keyword evidence="2" id="KW-0472">Membrane</keyword>
<gene>
    <name evidence="3" type="ORF">ZIOFF_002046</name>
</gene>
<dbReference type="EMBL" id="JACMSC010000001">
    <property type="protein sequence ID" value="KAG6536968.1"/>
    <property type="molecule type" value="Genomic_DNA"/>
</dbReference>
<organism evidence="3 4">
    <name type="scientific">Zingiber officinale</name>
    <name type="common">Ginger</name>
    <name type="synonym">Amomum zingiber</name>
    <dbReference type="NCBI Taxonomy" id="94328"/>
    <lineage>
        <taxon>Eukaryota</taxon>
        <taxon>Viridiplantae</taxon>
        <taxon>Streptophyta</taxon>
        <taxon>Embryophyta</taxon>
        <taxon>Tracheophyta</taxon>
        <taxon>Spermatophyta</taxon>
        <taxon>Magnoliopsida</taxon>
        <taxon>Liliopsida</taxon>
        <taxon>Zingiberales</taxon>
        <taxon>Zingiberaceae</taxon>
        <taxon>Zingiber</taxon>
    </lineage>
</organism>
<feature type="transmembrane region" description="Helical" evidence="2">
    <location>
        <begin position="144"/>
        <end position="162"/>
    </location>
</feature>
<keyword evidence="2" id="KW-0812">Transmembrane</keyword>
<proteinExistence type="predicted"/>
<accession>A0A8J5I6T7</accession>
<name>A0A8J5I6T7_ZINOF</name>
<evidence type="ECO:0000256" key="2">
    <source>
        <dbReference type="SAM" id="Phobius"/>
    </source>
</evidence>
<keyword evidence="4" id="KW-1185">Reference proteome</keyword>
<sequence length="188" mass="20370">MDQNSLKFHNNEVKRFRTSGSDESEQEIEAEKGEFGRGVGFGDVIEEAQVGEEGYGEELGGDALGVESGRPWGRRIQNPPEITRKNEPSATAAPPSDPLGPPGEARARTARWPNPPDPCNPDPAVLREQWQYATRRFSRWSARAWGTAFLAGLSLFAAGWMVKGANPVLDPPAAAADRTPSTASSDRP</sequence>
<evidence type="ECO:0000313" key="3">
    <source>
        <dbReference type="EMBL" id="KAG6536968.1"/>
    </source>
</evidence>
<keyword evidence="2" id="KW-1133">Transmembrane helix</keyword>
<feature type="region of interest" description="Disordered" evidence="1">
    <location>
        <begin position="1"/>
        <end position="123"/>
    </location>
</feature>
<reference evidence="3 4" key="1">
    <citation type="submission" date="2020-08" db="EMBL/GenBank/DDBJ databases">
        <title>Plant Genome Project.</title>
        <authorList>
            <person name="Zhang R.-G."/>
        </authorList>
    </citation>
    <scope>NUCLEOTIDE SEQUENCE [LARGE SCALE GENOMIC DNA]</scope>
    <source>
        <tissue evidence="3">Rhizome</tissue>
    </source>
</reference>
<feature type="compositionally biased region" description="Polar residues" evidence="1">
    <location>
        <begin position="179"/>
        <end position="188"/>
    </location>
</feature>
<dbReference type="Proteomes" id="UP000734854">
    <property type="component" value="Unassembled WGS sequence"/>
</dbReference>
<protein>
    <submittedName>
        <fullName evidence="3">Uncharacterized protein</fullName>
    </submittedName>
</protein>
<feature type="region of interest" description="Disordered" evidence="1">
    <location>
        <begin position="166"/>
        <end position="188"/>
    </location>
</feature>
<evidence type="ECO:0000256" key="1">
    <source>
        <dbReference type="SAM" id="MobiDB-lite"/>
    </source>
</evidence>
<dbReference type="PANTHER" id="PTHR37186">
    <property type="entry name" value="OS06G0524500 PROTEIN"/>
    <property type="match status" value="1"/>
</dbReference>
<comment type="caution">
    <text evidence="3">The sequence shown here is derived from an EMBL/GenBank/DDBJ whole genome shotgun (WGS) entry which is preliminary data.</text>
</comment>
<evidence type="ECO:0000313" key="4">
    <source>
        <dbReference type="Proteomes" id="UP000734854"/>
    </source>
</evidence>
<feature type="compositionally biased region" description="Acidic residues" evidence="1">
    <location>
        <begin position="44"/>
        <end position="60"/>
    </location>
</feature>
<dbReference type="AlphaFoldDB" id="A0A8J5I6T7"/>
<dbReference type="PANTHER" id="PTHR37186:SF1">
    <property type="entry name" value="OS06G0524500 PROTEIN"/>
    <property type="match status" value="1"/>
</dbReference>